<dbReference type="GO" id="GO:0031293">
    <property type="term" value="P:membrane protein intracellular domain proteolysis"/>
    <property type="evidence" value="ECO:0007669"/>
    <property type="project" value="TreeGrafter"/>
</dbReference>
<gene>
    <name evidence="13" type="ORF">JTE90_002160</name>
</gene>
<feature type="domain" description="Peptidase M50" evidence="12">
    <location>
        <begin position="148"/>
        <end position="461"/>
    </location>
</feature>
<evidence type="ECO:0000256" key="11">
    <source>
        <dbReference type="SAM" id="Phobius"/>
    </source>
</evidence>
<evidence type="ECO:0000256" key="6">
    <source>
        <dbReference type="ARBA" id="ARBA00022692"/>
    </source>
</evidence>
<organism evidence="13 14">
    <name type="scientific">Oedothorax gibbosus</name>
    <dbReference type="NCBI Taxonomy" id="931172"/>
    <lineage>
        <taxon>Eukaryota</taxon>
        <taxon>Metazoa</taxon>
        <taxon>Ecdysozoa</taxon>
        <taxon>Arthropoda</taxon>
        <taxon>Chelicerata</taxon>
        <taxon>Arachnida</taxon>
        <taxon>Araneae</taxon>
        <taxon>Araneomorphae</taxon>
        <taxon>Entelegynae</taxon>
        <taxon>Araneoidea</taxon>
        <taxon>Linyphiidae</taxon>
        <taxon>Erigoninae</taxon>
        <taxon>Oedothorax</taxon>
    </lineage>
</organism>
<keyword evidence="14" id="KW-1185">Reference proteome</keyword>
<dbReference type="GO" id="GO:0004222">
    <property type="term" value="F:metalloendopeptidase activity"/>
    <property type="evidence" value="ECO:0007669"/>
    <property type="project" value="InterPro"/>
</dbReference>
<protein>
    <recommendedName>
        <fullName evidence="5">Membrane-bound transcription factor site-2 protease</fullName>
        <ecNumber evidence="4">3.4.24.85</ecNumber>
    </recommendedName>
    <alternativeName>
        <fullName evidence="9">Endopeptidase S2P</fullName>
    </alternativeName>
</protein>
<feature type="transmembrane region" description="Helical" evidence="11">
    <location>
        <begin position="73"/>
        <end position="97"/>
    </location>
</feature>
<sequence>MSDLTFIIVILITFSVINFFDFIFKTCMFFPYMKFLEDNGVSIKLFGIVWETKRFNRKFQQFTLRQQSFLRSWFQVGANISMVLIIPAFFLVSKAFWQSLPFELTKDGVEKVNKVTSTHNLSSTSNTPVLVPIIPGFTLPLSQIYYYAGTLFLCVVFHELGHAIAACREQISLDACGVAIYGIVPIAYVKLPTEQMKNLLPKQLLRIYSAGIWHNLVLAFFALLLMWISPIFLSSILQLKKGVTVVSIKKDSSIGQVGGLAVNDEIFNISGCEVKDTTSWEDCLKKLHTANNQGFCTSINFIKSKNIAIKNMTANACCPNLDENLCFQAINTEIKFCLPGRQVAEKANICHSKNDCGDDLCLVPVFPTLNTKLSRIQRTNKISVIYIGYIPELKYSVSVSNWTTKIKILPVRFVDMFETFLVYIVTFSTGLAIMNLIPCFGLDGAHLIDVIIHLYFSNIIPTYEHRKLVINILNFLGLFISLGAVIYGVMKYVY</sequence>
<dbReference type="AlphaFoldDB" id="A0AAV6V6J1"/>
<dbReference type="GO" id="GO:0005737">
    <property type="term" value="C:cytoplasm"/>
    <property type="evidence" value="ECO:0007669"/>
    <property type="project" value="TreeGrafter"/>
</dbReference>
<feature type="transmembrane region" description="Helical" evidence="11">
    <location>
        <begin position="6"/>
        <end position="24"/>
    </location>
</feature>
<dbReference type="PANTHER" id="PTHR13325:SF3">
    <property type="entry name" value="MEMBRANE-BOUND TRANSCRIPTION FACTOR SITE-2 PROTEASE"/>
    <property type="match status" value="1"/>
</dbReference>
<evidence type="ECO:0000256" key="4">
    <source>
        <dbReference type="ARBA" id="ARBA00012347"/>
    </source>
</evidence>
<evidence type="ECO:0000259" key="12">
    <source>
        <dbReference type="Pfam" id="PF02163"/>
    </source>
</evidence>
<feature type="transmembrane region" description="Helical" evidence="11">
    <location>
        <begin position="420"/>
        <end position="438"/>
    </location>
</feature>
<keyword evidence="6 11" id="KW-0812">Transmembrane</keyword>
<dbReference type="Pfam" id="PF02163">
    <property type="entry name" value="Peptidase_M50"/>
    <property type="match status" value="1"/>
</dbReference>
<comment type="caution">
    <text evidence="13">The sequence shown here is derived from an EMBL/GenBank/DDBJ whole genome shotgun (WGS) entry which is preliminary data.</text>
</comment>
<dbReference type="PANTHER" id="PTHR13325">
    <property type="entry name" value="PROTEASE M50 MEMBRANE-BOUND TRANSCRIPTION FACTOR SITE 2 PROTEASE"/>
    <property type="match status" value="1"/>
</dbReference>
<comment type="subcellular location">
    <subcellularLocation>
        <location evidence="2">Endomembrane system</location>
        <topology evidence="2">Multi-pass membrane protein</topology>
    </subcellularLocation>
</comment>
<dbReference type="Proteomes" id="UP000827092">
    <property type="component" value="Unassembled WGS sequence"/>
</dbReference>
<feature type="transmembrane region" description="Helical" evidence="11">
    <location>
        <begin position="171"/>
        <end position="191"/>
    </location>
</feature>
<dbReference type="GO" id="GO:0016020">
    <property type="term" value="C:membrane"/>
    <property type="evidence" value="ECO:0007669"/>
    <property type="project" value="InterPro"/>
</dbReference>
<evidence type="ECO:0000256" key="7">
    <source>
        <dbReference type="ARBA" id="ARBA00022989"/>
    </source>
</evidence>
<keyword evidence="7 11" id="KW-1133">Transmembrane helix</keyword>
<feature type="transmembrane region" description="Helical" evidence="11">
    <location>
        <begin position="144"/>
        <end position="164"/>
    </location>
</feature>
<name>A0AAV6V6J1_9ARAC</name>
<reference evidence="13 14" key="1">
    <citation type="journal article" date="2022" name="Nat. Ecol. Evol.">
        <title>A masculinizing supergene underlies an exaggerated male reproductive morph in a spider.</title>
        <authorList>
            <person name="Hendrickx F."/>
            <person name="De Corte Z."/>
            <person name="Sonet G."/>
            <person name="Van Belleghem S.M."/>
            <person name="Kostlbacher S."/>
            <person name="Vangestel C."/>
        </authorList>
    </citation>
    <scope>NUCLEOTIDE SEQUENCE [LARGE SCALE GENOMIC DNA]</scope>
    <source>
        <strain evidence="13">W744_W776</strain>
    </source>
</reference>
<comment type="similarity">
    <text evidence="3">Belongs to the peptidase M50A family.</text>
</comment>
<evidence type="ECO:0000256" key="3">
    <source>
        <dbReference type="ARBA" id="ARBA00009989"/>
    </source>
</evidence>
<dbReference type="InterPro" id="IPR008915">
    <property type="entry name" value="Peptidase_M50"/>
</dbReference>
<dbReference type="GO" id="GO:0012505">
    <property type="term" value="C:endomembrane system"/>
    <property type="evidence" value="ECO:0007669"/>
    <property type="project" value="UniProtKB-SubCell"/>
</dbReference>
<dbReference type="InterPro" id="IPR036034">
    <property type="entry name" value="PDZ_sf"/>
</dbReference>
<feature type="transmembrane region" description="Helical" evidence="11">
    <location>
        <begin position="211"/>
        <end position="233"/>
    </location>
</feature>
<proteinExistence type="inferred from homology"/>
<evidence type="ECO:0000256" key="2">
    <source>
        <dbReference type="ARBA" id="ARBA00004127"/>
    </source>
</evidence>
<comment type="catalytic activity">
    <reaction evidence="1">
        <text>Cleaves several transcription factors that are type-2 transmembrane proteins within membrane-spanning domains. Known substrates include sterol regulatory element-binding protein (SREBP) -1, SREBP-2 and forms of the transcriptional activator ATF6. SREBP-2 is cleaved at the site 477-DRSRILL-|-CVLTFLCLSFNPLTSLLQWGGA-505. The residues Asn-Pro, 11 residues distal to the site of cleavage in the membrane-spanning domain, are important for cleavage by S2P endopeptidase. Replacement of either of these residues does not prevent cleavage, but there is no cleavage if both of these residues are replaced.</text>
        <dbReference type="EC" id="3.4.24.85"/>
    </reaction>
</comment>
<comment type="function">
    <text evidence="10">Zinc metalloprotease that mediates intramembrane proteolysis of proteins such as ATF6, ATF6B, SREBF1/SREBP1 and SREBF2/SREBP2. Catalyzes the second step in the proteolytic activation of the sterol regulatory element-binding proteins (SREBPs) SREBF1/SREBP1 and SREBF2/SREBP2: cleaves SREBPs within the first transmembrane segment, thereby releasing the N-terminal segment with a portion of the transmembrane segment attached. Mature N-terminal SREBP fragments shuttle to the nucleus and activate gene transcription. Also mediates the second step in the proteolytic activation of the cyclic AMP-dependent transcription factor ATF-6 (ATF6 and ATF6B). Involved in intramembrane proteolysis during bone formation. In astrocytes and osteoblasts, upon DNA damage and ER stress, mediates the second step of the regulated intramembrane proteolytic activation of the transcription factor CREB3L1, leading to the inhibition of cell-cycle progression.</text>
</comment>
<evidence type="ECO:0000313" key="14">
    <source>
        <dbReference type="Proteomes" id="UP000827092"/>
    </source>
</evidence>
<evidence type="ECO:0000256" key="8">
    <source>
        <dbReference type="ARBA" id="ARBA00023136"/>
    </source>
</evidence>
<dbReference type="EMBL" id="JAFNEN010000141">
    <property type="protein sequence ID" value="KAG8192340.1"/>
    <property type="molecule type" value="Genomic_DNA"/>
</dbReference>
<dbReference type="PRINTS" id="PR01000">
    <property type="entry name" value="SREBPS2PTASE"/>
</dbReference>
<accession>A0AAV6V6J1</accession>
<evidence type="ECO:0000256" key="1">
    <source>
        <dbReference type="ARBA" id="ARBA00001350"/>
    </source>
</evidence>
<dbReference type="SUPFAM" id="SSF50156">
    <property type="entry name" value="PDZ domain-like"/>
    <property type="match status" value="1"/>
</dbReference>
<keyword evidence="8 11" id="KW-0472">Membrane</keyword>
<dbReference type="GO" id="GO:1905897">
    <property type="term" value="P:regulation of response to endoplasmic reticulum stress"/>
    <property type="evidence" value="ECO:0007669"/>
    <property type="project" value="TreeGrafter"/>
</dbReference>
<dbReference type="EC" id="3.4.24.85" evidence="4"/>
<evidence type="ECO:0000256" key="9">
    <source>
        <dbReference type="ARBA" id="ARBA00032658"/>
    </source>
</evidence>
<feature type="transmembrane region" description="Helical" evidence="11">
    <location>
        <begin position="468"/>
        <end position="490"/>
    </location>
</feature>
<evidence type="ECO:0000313" key="13">
    <source>
        <dbReference type="EMBL" id="KAG8192340.1"/>
    </source>
</evidence>
<evidence type="ECO:0000256" key="10">
    <source>
        <dbReference type="ARBA" id="ARBA00045828"/>
    </source>
</evidence>
<dbReference type="InterPro" id="IPR001193">
    <property type="entry name" value="MBTPS2"/>
</dbReference>
<evidence type="ECO:0000256" key="5">
    <source>
        <dbReference type="ARBA" id="ARBA00014400"/>
    </source>
</evidence>